<dbReference type="Gene3D" id="3.40.1690.10">
    <property type="entry name" value="secretion proteins EscU"/>
    <property type="match status" value="1"/>
</dbReference>
<feature type="transmembrane region" description="Helical" evidence="2">
    <location>
        <begin position="151"/>
        <end position="172"/>
    </location>
</feature>
<dbReference type="AlphaFoldDB" id="A0A0B8ZDN3"/>
<keyword evidence="4" id="KW-1185">Reference proteome</keyword>
<keyword evidence="3" id="KW-0969">Cilium</keyword>
<dbReference type="PRINTS" id="PR00950">
    <property type="entry name" value="TYPE3IMSPROT"/>
</dbReference>
<dbReference type="Gene3D" id="6.10.250.2080">
    <property type="match status" value="1"/>
</dbReference>
<dbReference type="Proteomes" id="UP000031338">
    <property type="component" value="Unassembled WGS sequence"/>
</dbReference>
<dbReference type="InterPro" id="IPR029025">
    <property type="entry name" value="T3SS_substrate_exporter_C"/>
</dbReference>
<evidence type="ECO:0000256" key="1">
    <source>
        <dbReference type="ARBA" id="ARBA00010690"/>
    </source>
</evidence>
<dbReference type="PANTHER" id="PTHR30531">
    <property type="entry name" value="FLAGELLAR BIOSYNTHETIC PROTEIN FLHB"/>
    <property type="match status" value="1"/>
</dbReference>
<feature type="transmembrane region" description="Helical" evidence="2">
    <location>
        <begin position="32"/>
        <end position="53"/>
    </location>
</feature>
<proteinExistence type="inferred from homology"/>
<dbReference type="SUPFAM" id="SSF160544">
    <property type="entry name" value="EscU C-terminal domain-like"/>
    <property type="match status" value="1"/>
</dbReference>
<keyword evidence="3" id="KW-0966">Cell projection</keyword>
<comment type="caution">
    <text evidence="3">The sequence shown here is derived from an EMBL/GenBank/DDBJ whole genome shotgun (WGS) entry which is preliminary data.</text>
</comment>
<organism evidence="3 4">
    <name type="scientific">Novosphingobium subterraneum</name>
    <dbReference type="NCBI Taxonomy" id="48936"/>
    <lineage>
        <taxon>Bacteria</taxon>
        <taxon>Pseudomonadati</taxon>
        <taxon>Pseudomonadota</taxon>
        <taxon>Alphaproteobacteria</taxon>
        <taxon>Sphingomonadales</taxon>
        <taxon>Sphingomonadaceae</taxon>
        <taxon>Novosphingobium</taxon>
    </lineage>
</organism>
<gene>
    <name evidence="3" type="ORF">NJ75_03211</name>
</gene>
<sequence>MAEQEGEKTFAPTEKRKKDAARNGDVLRSKDLATAVGVLVGAVWLKFAGPWMMDALQDTLRASFTLDRAAIEDFAPAKLLTGAMVAVLPPVFLLGLMVLAASVFSQIGLSDGRWIPANLAPKASRINPLSGLKRMFGPQGWIELAKGLAKLVLLGSIAYFWASGRIAAIVGLGQGSIHGQLVTAWDTITSLAFALASGLIVIALIDFPIQWVRRLLRLRMTLQEVKDEHKEAEGSPEKKAAIRNKQRQLAMGAMQQAMQKAQFVITNPTHFSVAMVYDPELAPAPVVLAKGRGEKALAMRELAAELGVPTLELPPLARSVYFTTRENQMIREDLYAAVASVLAFVLSLKRGDQVQLPAIDLPIHMRFDADGRPEAVIDLKTASRQPS</sequence>
<dbReference type="PATRIC" id="fig|48936.3.peg.3229"/>
<dbReference type="GO" id="GO:0009306">
    <property type="term" value="P:protein secretion"/>
    <property type="evidence" value="ECO:0007669"/>
    <property type="project" value="InterPro"/>
</dbReference>
<dbReference type="EMBL" id="JRVC01000017">
    <property type="protein sequence ID" value="KHS44342.1"/>
    <property type="molecule type" value="Genomic_DNA"/>
</dbReference>
<dbReference type="PANTHER" id="PTHR30531:SF12">
    <property type="entry name" value="FLAGELLAR BIOSYNTHETIC PROTEIN FLHB"/>
    <property type="match status" value="1"/>
</dbReference>
<evidence type="ECO:0000313" key="4">
    <source>
        <dbReference type="Proteomes" id="UP000031338"/>
    </source>
</evidence>
<feature type="transmembrane region" description="Helical" evidence="2">
    <location>
        <begin position="192"/>
        <end position="212"/>
    </location>
</feature>
<keyword evidence="2" id="KW-1133">Transmembrane helix</keyword>
<keyword evidence="3" id="KW-0282">Flagellum</keyword>
<evidence type="ECO:0000256" key="2">
    <source>
        <dbReference type="SAM" id="Phobius"/>
    </source>
</evidence>
<dbReference type="STRING" id="48936.NJ75_03211"/>
<keyword evidence="2" id="KW-0812">Transmembrane</keyword>
<name>A0A0B8ZDN3_9SPHN</name>
<evidence type="ECO:0000313" key="3">
    <source>
        <dbReference type="EMBL" id="KHS44342.1"/>
    </source>
</evidence>
<dbReference type="RefSeq" id="WP_039336197.1">
    <property type="nucleotide sequence ID" value="NZ_JRVC01000017.1"/>
</dbReference>
<feature type="transmembrane region" description="Helical" evidence="2">
    <location>
        <begin position="83"/>
        <end position="104"/>
    </location>
</feature>
<dbReference type="InterPro" id="IPR006135">
    <property type="entry name" value="T3SS_substrate_exporter"/>
</dbReference>
<comment type="similarity">
    <text evidence="1">Belongs to the type III secretion exporter family.</text>
</comment>
<dbReference type="GO" id="GO:0005886">
    <property type="term" value="C:plasma membrane"/>
    <property type="evidence" value="ECO:0007669"/>
    <property type="project" value="TreeGrafter"/>
</dbReference>
<protein>
    <submittedName>
        <fullName evidence="3">Flagellar biosynthetic protein FlhB</fullName>
    </submittedName>
</protein>
<keyword evidence="2" id="KW-0472">Membrane</keyword>
<accession>A0A0B8ZDN3</accession>
<dbReference type="Pfam" id="PF01312">
    <property type="entry name" value="Bac_export_2"/>
    <property type="match status" value="1"/>
</dbReference>
<reference evidence="3 4" key="1">
    <citation type="submission" date="2014-10" db="EMBL/GenBank/DDBJ databases">
        <title>Draft genome sequence of Novosphingobium subterraneum DSM 12447.</title>
        <authorList>
            <person name="Gan H.M."/>
            <person name="Gan H.Y."/>
            <person name="Savka M.A."/>
        </authorList>
    </citation>
    <scope>NUCLEOTIDE SEQUENCE [LARGE SCALE GENOMIC DNA]</scope>
    <source>
        <strain evidence="3 4">DSM 12447</strain>
    </source>
</reference>